<evidence type="ECO:0000313" key="1">
    <source>
        <dbReference type="EMBL" id="MBW0547109.1"/>
    </source>
</evidence>
<evidence type="ECO:0000313" key="2">
    <source>
        <dbReference type="Proteomes" id="UP000765509"/>
    </source>
</evidence>
<dbReference type="Proteomes" id="UP000765509">
    <property type="component" value="Unassembled WGS sequence"/>
</dbReference>
<comment type="caution">
    <text evidence="1">The sequence shown here is derived from an EMBL/GenBank/DDBJ whole genome shotgun (WGS) entry which is preliminary data.</text>
</comment>
<sequence length="125" mass="14438">MFHINILRQCGGDLEHAVRNRTTEKSQAGDILDILEEVTTRTEIGSSRINLRKRLNKPWRDSVDKKTQEDSSNMKYKSEETIIKCHIHGSTTYLANNFPKGGKINEIKMEKEPDYLNEENSEDKS</sequence>
<dbReference type="EMBL" id="AVOT02052168">
    <property type="protein sequence ID" value="MBW0547109.1"/>
    <property type="molecule type" value="Genomic_DNA"/>
</dbReference>
<proteinExistence type="predicted"/>
<keyword evidence="2" id="KW-1185">Reference proteome</keyword>
<name>A0A9Q3INI3_9BASI</name>
<reference evidence="1" key="1">
    <citation type="submission" date="2021-03" db="EMBL/GenBank/DDBJ databases">
        <title>Draft genome sequence of rust myrtle Austropuccinia psidii MF-1, a brazilian biotype.</title>
        <authorList>
            <person name="Quecine M.C."/>
            <person name="Pachon D.M.R."/>
            <person name="Bonatelli M.L."/>
            <person name="Correr F.H."/>
            <person name="Franceschini L.M."/>
            <person name="Leite T.F."/>
            <person name="Margarido G.R.A."/>
            <person name="Almeida C.A."/>
            <person name="Ferrarezi J.A."/>
            <person name="Labate C.A."/>
        </authorList>
    </citation>
    <scope>NUCLEOTIDE SEQUENCE</scope>
    <source>
        <strain evidence="1">MF-1</strain>
    </source>
</reference>
<dbReference type="AlphaFoldDB" id="A0A9Q3INI3"/>
<protein>
    <submittedName>
        <fullName evidence="1">Uncharacterized protein</fullName>
    </submittedName>
</protein>
<gene>
    <name evidence="1" type="ORF">O181_086824</name>
</gene>
<organism evidence="1 2">
    <name type="scientific">Austropuccinia psidii MF-1</name>
    <dbReference type="NCBI Taxonomy" id="1389203"/>
    <lineage>
        <taxon>Eukaryota</taxon>
        <taxon>Fungi</taxon>
        <taxon>Dikarya</taxon>
        <taxon>Basidiomycota</taxon>
        <taxon>Pucciniomycotina</taxon>
        <taxon>Pucciniomycetes</taxon>
        <taxon>Pucciniales</taxon>
        <taxon>Sphaerophragmiaceae</taxon>
        <taxon>Austropuccinia</taxon>
    </lineage>
</organism>
<accession>A0A9Q3INI3</accession>